<keyword evidence="8" id="KW-0067">ATP-binding</keyword>
<comment type="similarity">
    <text evidence="2">Belongs to the DNA2/NAM7 helicase family. SDE3 subfamily.</text>
</comment>
<evidence type="ECO:0000256" key="2">
    <source>
        <dbReference type="ARBA" id="ARBA00005601"/>
    </source>
</evidence>
<comment type="subcellular location">
    <subcellularLocation>
        <location evidence="1">Cytoplasm</location>
    </subcellularLocation>
</comment>
<organism evidence="15 16">
    <name type="scientific">Gouania willdenowi</name>
    <name type="common">Blunt-snouted clingfish</name>
    <name type="synonym">Lepadogaster willdenowi</name>
    <dbReference type="NCBI Taxonomy" id="441366"/>
    <lineage>
        <taxon>Eukaryota</taxon>
        <taxon>Metazoa</taxon>
        <taxon>Chordata</taxon>
        <taxon>Craniata</taxon>
        <taxon>Vertebrata</taxon>
        <taxon>Euteleostomi</taxon>
        <taxon>Actinopterygii</taxon>
        <taxon>Neopterygii</taxon>
        <taxon>Teleostei</taxon>
        <taxon>Neoteleostei</taxon>
        <taxon>Acanthomorphata</taxon>
        <taxon>Ovalentaria</taxon>
        <taxon>Blenniimorphae</taxon>
        <taxon>Blenniiformes</taxon>
        <taxon>Gobiesocoidei</taxon>
        <taxon>Gobiesocidae</taxon>
        <taxon>Gobiesocinae</taxon>
        <taxon>Gouania</taxon>
    </lineage>
</organism>
<dbReference type="Pfam" id="PF21635">
    <property type="entry name" value="Mov-10_helical"/>
    <property type="match status" value="1"/>
</dbReference>
<evidence type="ECO:0000256" key="1">
    <source>
        <dbReference type="ARBA" id="ARBA00004496"/>
    </source>
</evidence>
<reference evidence="15" key="2">
    <citation type="submission" date="2025-08" db="UniProtKB">
        <authorList>
            <consortium name="Ensembl"/>
        </authorList>
    </citation>
    <scope>IDENTIFICATION</scope>
</reference>
<keyword evidence="9" id="KW-0943">RNA-mediated gene silencing</keyword>
<feature type="domain" description="Helicase MOV-10 helical" evidence="14">
    <location>
        <begin position="24"/>
        <end position="58"/>
    </location>
</feature>
<dbReference type="CDD" id="cd18038">
    <property type="entry name" value="DEXXQc_Helz-like"/>
    <property type="match status" value="1"/>
</dbReference>
<sequence length="639" mass="73416">MRATWCHHVGDHWGKDSLLCNLPFRQILETHLNFQNYIEKLQMLLYLEEIWMKDNIKKYNISDAVFHKEMELFTLEMSGFSENRPSVRQGDILSVYPVGNKEMRYWGSVHSVQHNSVKIKFSMDQFVEGMKFNVEFTVKNLIMRLQHRALELAYEDRLMSVLFPNPKHCASCLCFFLPVDRLFNTQVEDNPRQYQAIQHIMAGSSRPAPYLIYGPPGTGKTVTMAEAIKQIANNCTSTSIKILACASTNSACDVLCENIVGGNEDKSKVYRMYAKYCDSRLVPEVLKAYSNLDRQTFVFPEKKELMKYKIIVTTPYTAGRLVTEDFPVGHFTHVFFDEAGHGLETECLIALAGLLCPMKGQVVLAGDPNQLGPIVRSHLAKKNGMEVSLLERLMKLYTKKKMLKKSFYTKLQFNYRSHPSILQIPNQLFYRGALFAKGDEAKCYSCCQWKHLPKKGFPLIFHSVSGVEEKEASSNSIFNTAEKDMIISYVKKLLQTLDNISPQDIGIITPYRKQVQKIQEGLEIVGKEYRDKPWSAVKVGTVEEFQEDERKVILVSTVHSSNNQLKKDKHFNLGVIRSKKKFNVVLTRAMALLIVVGDLEVLKSDCYWGNYYIFKMSEEESTDIFFLKVRSKSKKSRKK</sequence>
<dbReference type="AlphaFoldDB" id="A0A8C5D6A1"/>
<dbReference type="EC" id="3.6.4.13" evidence="3"/>
<reference evidence="15" key="3">
    <citation type="submission" date="2025-09" db="UniProtKB">
        <authorList>
            <consortium name="Ensembl"/>
        </authorList>
    </citation>
    <scope>IDENTIFICATION</scope>
</reference>
<evidence type="ECO:0000256" key="4">
    <source>
        <dbReference type="ARBA" id="ARBA00022490"/>
    </source>
</evidence>
<dbReference type="GO" id="GO:0005524">
    <property type="term" value="F:ATP binding"/>
    <property type="evidence" value="ECO:0007669"/>
    <property type="project" value="UniProtKB-KW"/>
</dbReference>
<dbReference type="Gene3D" id="3.40.50.300">
    <property type="entry name" value="P-loop containing nucleotide triphosphate hydrolases"/>
    <property type="match status" value="2"/>
</dbReference>
<feature type="domain" description="Helicase MOV-10-like beta-barrel" evidence="13">
    <location>
        <begin position="65"/>
        <end position="136"/>
    </location>
</feature>
<protein>
    <recommendedName>
        <fullName evidence="3">RNA helicase</fullName>
        <ecNumber evidence="3">3.6.4.13</ecNumber>
    </recommendedName>
</protein>
<evidence type="ECO:0000259" key="14">
    <source>
        <dbReference type="Pfam" id="PF21635"/>
    </source>
</evidence>
<gene>
    <name evidence="15" type="primary">LOC114467113</name>
</gene>
<evidence type="ECO:0000256" key="3">
    <source>
        <dbReference type="ARBA" id="ARBA00012552"/>
    </source>
</evidence>
<dbReference type="InterPro" id="IPR047187">
    <property type="entry name" value="SF1_C_Upf1"/>
</dbReference>
<evidence type="ECO:0000256" key="5">
    <source>
        <dbReference type="ARBA" id="ARBA00022741"/>
    </source>
</evidence>
<evidence type="ECO:0000256" key="9">
    <source>
        <dbReference type="ARBA" id="ARBA00023158"/>
    </source>
</evidence>
<evidence type="ECO:0000259" key="11">
    <source>
        <dbReference type="Pfam" id="PF13086"/>
    </source>
</evidence>
<evidence type="ECO:0000256" key="10">
    <source>
        <dbReference type="ARBA" id="ARBA00047984"/>
    </source>
</evidence>
<dbReference type="GO" id="GO:0031047">
    <property type="term" value="P:regulatory ncRNA-mediated gene silencing"/>
    <property type="evidence" value="ECO:0007669"/>
    <property type="project" value="UniProtKB-KW"/>
</dbReference>
<dbReference type="InterPro" id="IPR049080">
    <property type="entry name" value="MOV-10-like_beta-barrel"/>
</dbReference>
<dbReference type="Proteomes" id="UP000694680">
    <property type="component" value="Chromosome 7"/>
</dbReference>
<evidence type="ECO:0000313" key="16">
    <source>
        <dbReference type="Proteomes" id="UP000694680"/>
    </source>
</evidence>
<evidence type="ECO:0000256" key="8">
    <source>
        <dbReference type="ARBA" id="ARBA00022840"/>
    </source>
</evidence>
<dbReference type="Pfam" id="PF21634">
    <property type="entry name" value="MOV-10_beta-barrel"/>
    <property type="match status" value="1"/>
</dbReference>
<name>A0A8C5D6A1_GOUWI</name>
<evidence type="ECO:0000256" key="7">
    <source>
        <dbReference type="ARBA" id="ARBA00022806"/>
    </source>
</evidence>
<feature type="domain" description="DNA2/NAM7 helicase-like C-terminal" evidence="12">
    <location>
        <begin position="385"/>
        <end position="598"/>
    </location>
</feature>
<dbReference type="SUPFAM" id="SSF52540">
    <property type="entry name" value="P-loop containing nucleoside triphosphate hydrolases"/>
    <property type="match status" value="1"/>
</dbReference>
<dbReference type="Pfam" id="PF13087">
    <property type="entry name" value="AAA_12"/>
    <property type="match status" value="1"/>
</dbReference>
<keyword evidence="5" id="KW-0547">Nucleotide-binding</keyword>
<dbReference type="Pfam" id="PF13086">
    <property type="entry name" value="AAA_11"/>
    <property type="match status" value="2"/>
</dbReference>
<keyword evidence="7" id="KW-0347">Helicase</keyword>
<dbReference type="CDD" id="cd18808">
    <property type="entry name" value="SF1_C_Upf1"/>
    <property type="match status" value="1"/>
</dbReference>
<keyword evidence="6" id="KW-0378">Hydrolase</keyword>
<keyword evidence="4" id="KW-0963">Cytoplasm</keyword>
<comment type="catalytic activity">
    <reaction evidence="10">
        <text>ATP + H2O = ADP + phosphate + H(+)</text>
        <dbReference type="Rhea" id="RHEA:13065"/>
        <dbReference type="ChEBI" id="CHEBI:15377"/>
        <dbReference type="ChEBI" id="CHEBI:15378"/>
        <dbReference type="ChEBI" id="CHEBI:30616"/>
        <dbReference type="ChEBI" id="CHEBI:43474"/>
        <dbReference type="ChEBI" id="CHEBI:456216"/>
        <dbReference type="EC" id="3.6.4.13"/>
    </reaction>
</comment>
<dbReference type="InterPro" id="IPR041679">
    <property type="entry name" value="DNA2/NAM7-like_C"/>
</dbReference>
<dbReference type="GO" id="GO:0032574">
    <property type="term" value="F:5'-3' RNA helicase activity"/>
    <property type="evidence" value="ECO:0007669"/>
    <property type="project" value="InterPro"/>
</dbReference>
<dbReference type="GO" id="GO:0005737">
    <property type="term" value="C:cytoplasm"/>
    <property type="evidence" value="ECO:0007669"/>
    <property type="project" value="UniProtKB-SubCell"/>
</dbReference>
<dbReference type="GO" id="GO:0016787">
    <property type="term" value="F:hydrolase activity"/>
    <property type="evidence" value="ECO:0007669"/>
    <property type="project" value="UniProtKB-KW"/>
</dbReference>
<feature type="domain" description="DNA2/NAM7 helicase helicase" evidence="11">
    <location>
        <begin position="301"/>
        <end position="377"/>
    </location>
</feature>
<keyword evidence="16" id="KW-1185">Reference proteome</keyword>
<dbReference type="GO" id="GO:0003723">
    <property type="term" value="F:RNA binding"/>
    <property type="evidence" value="ECO:0007669"/>
    <property type="project" value="InterPro"/>
</dbReference>
<dbReference type="PANTHER" id="PTHR45418">
    <property type="entry name" value="CANCER/TESTIS ANTIGEN 55"/>
    <property type="match status" value="1"/>
</dbReference>
<accession>A0A8C5D6A1</accession>
<proteinExistence type="inferred from homology"/>
<evidence type="ECO:0000256" key="6">
    <source>
        <dbReference type="ARBA" id="ARBA00022801"/>
    </source>
</evidence>
<dbReference type="InterPro" id="IPR049079">
    <property type="entry name" value="Mov-10_helical"/>
</dbReference>
<dbReference type="InterPro" id="IPR026122">
    <property type="entry name" value="MOV-10/SDE3_DEXXQ/H-box"/>
</dbReference>
<dbReference type="InterPro" id="IPR027417">
    <property type="entry name" value="P-loop_NTPase"/>
</dbReference>
<feature type="domain" description="DNA2/NAM7 helicase helicase" evidence="11">
    <location>
        <begin position="190"/>
        <end position="278"/>
    </location>
</feature>
<reference evidence="15" key="1">
    <citation type="submission" date="2020-06" db="EMBL/GenBank/DDBJ databases">
        <authorList>
            <consortium name="Wellcome Sanger Institute Data Sharing"/>
        </authorList>
    </citation>
    <scope>NUCLEOTIDE SEQUENCE [LARGE SCALE GENOMIC DNA]</scope>
</reference>
<dbReference type="Ensembl" id="ENSGWIT00000002830.1">
    <property type="protein sequence ID" value="ENSGWIP00000002616.1"/>
    <property type="gene ID" value="ENSGWIG00000001408.1"/>
</dbReference>
<dbReference type="InterPro" id="IPR041677">
    <property type="entry name" value="DNA2/NAM7_AAA_11"/>
</dbReference>
<dbReference type="PANTHER" id="PTHR45418:SF1">
    <property type="entry name" value="CANCER_TESTIS ANTIGEN 55"/>
    <property type="match status" value="1"/>
</dbReference>
<evidence type="ECO:0000259" key="12">
    <source>
        <dbReference type="Pfam" id="PF13087"/>
    </source>
</evidence>
<evidence type="ECO:0000313" key="15">
    <source>
        <dbReference type="Ensembl" id="ENSGWIP00000002616.1"/>
    </source>
</evidence>
<evidence type="ECO:0000259" key="13">
    <source>
        <dbReference type="Pfam" id="PF21634"/>
    </source>
</evidence>